<evidence type="ECO:0000313" key="4">
    <source>
        <dbReference type="Proteomes" id="UP000245591"/>
    </source>
</evidence>
<dbReference type="AlphaFoldDB" id="A0A2U1IYI1"/>
<keyword evidence="4" id="KW-1185">Reference proteome</keyword>
<sequence length="201" mass="21208">MNNYFLLLLFLSFTNSQILATSNQSPDIPIKNAPVTTIPLIIQTKPTEPILAQSNILPTDNVFNPTNINTLNYNSSLPLTATPAQDVTPDNPNTNSASPLIPPPTPLTNPTESTNSSSSEIIDTASLYSTTNAETSGTENVSTYTSTETSANISTQSSVETNLSDSINQSSETVISSNSELSPESSNSSDSQSSLESIGSD</sequence>
<feature type="region of interest" description="Disordered" evidence="1">
    <location>
        <begin position="80"/>
        <end position="201"/>
    </location>
</feature>
<keyword evidence="2" id="KW-0732">Signal</keyword>
<name>A0A2U1IYI1_SMIAN</name>
<feature type="chain" id="PRO_5015732272" description="REJ domain-containing protein" evidence="2">
    <location>
        <begin position="21"/>
        <end position="201"/>
    </location>
</feature>
<evidence type="ECO:0008006" key="5">
    <source>
        <dbReference type="Google" id="ProtNLM"/>
    </source>
</evidence>
<comment type="caution">
    <text evidence="3">The sequence shown here is derived from an EMBL/GenBank/DDBJ whole genome shotgun (WGS) entry which is preliminary data.</text>
</comment>
<accession>A0A2U1IYI1</accession>
<proteinExistence type="predicted"/>
<reference evidence="3 4" key="1">
    <citation type="journal article" date="2018" name="MBio">
        <title>Comparative Genomics Reveals the Core Gene Toolbox for the Fungus-Insect Symbiosis.</title>
        <authorList>
            <person name="Wang Y."/>
            <person name="Stata M."/>
            <person name="Wang W."/>
            <person name="Stajich J.E."/>
            <person name="White M.M."/>
            <person name="Moncalvo J.M."/>
        </authorList>
    </citation>
    <scope>NUCLEOTIDE SEQUENCE [LARGE SCALE GENOMIC DNA]</scope>
    <source>
        <strain evidence="3 4">AUS-126-30</strain>
    </source>
</reference>
<feature type="compositionally biased region" description="Low complexity" evidence="1">
    <location>
        <begin position="175"/>
        <end position="201"/>
    </location>
</feature>
<protein>
    <recommendedName>
        <fullName evidence="5">REJ domain-containing protein</fullName>
    </recommendedName>
</protein>
<feature type="compositionally biased region" description="Polar residues" evidence="1">
    <location>
        <begin position="126"/>
        <end position="174"/>
    </location>
</feature>
<organism evidence="3 4">
    <name type="scientific">Smittium angustum</name>
    <dbReference type="NCBI Taxonomy" id="133377"/>
    <lineage>
        <taxon>Eukaryota</taxon>
        <taxon>Fungi</taxon>
        <taxon>Fungi incertae sedis</taxon>
        <taxon>Zoopagomycota</taxon>
        <taxon>Kickxellomycotina</taxon>
        <taxon>Harpellomycetes</taxon>
        <taxon>Harpellales</taxon>
        <taxon>Legeriomycetaceae</taxon>
        <taxon>Smittium</taxon>
    </lineage>
</organism>
<evidence type="ECO:0000313" key="3">
    <source>
        <dbReference type="EMBL" id="PVZ97875.1"/>
    </source>
</evidence>
<dbReference type="Proteomes" id="UP000245591">
    <property type="component" value="Unassembled WGS sequence"/>
</dbReference>
<feature type="compositionally biased region" description="Polar residues" evidence="1">
    <location>
        <begin position="80"/>
        <end position="97"/>
    </location>
</feature>
<gene>
    <name evidence="3" type="ORF">BB558_006161</name>
</gene>
<feature type="non-terminal residue" evidence="3">
    <location>
        <position position="201"/>
    </location>
</feature>
<feature type="compositionally biased region" description="Low complexity" evidence="1">
    <location>
        <begin position="108"/>
        <end position="121"/>
    </location>
</feature>
<dbReference type="EMBL" id="MBFU01000704">
    <property type="protein sequence ID" value="PVZ97875.1"/>
    <property type="molecule type" value="Genomic_DNA"/>
</dbReference>
<evidence type="ECO:0000256" key="1">
    <source>
        <dbReference type="SAM" id="MobiDB-lite"/>
    </source>
</evidence>
<feature type="signal peptide" evidence="2">
    <location>
        <begin position="1"/>
        <end position="20"/>
    </location>
</feature>
<evidence type="ECO:0000256" key="2">
    <source>
        <dbReference type="SAM" id="SignalP"/>
    </source>
</evidence>